<dbReference type="AlphaFoldDB" id="A0A0F9D8Q3"/>
<organism evidence="1">
    <name type="scientific">marine sediment metagenome</name>
    <dbReference type="NCBI Taxonomy" id="412755"/>
    <lineage>
        <taxon>unclassified sequences</taxon>
        <taxon>metagenomes</taxon>
        <taxon>ecological metagenomes</taxon>
    </lineage>
</organism>
<sequence>MVFITTVRPVDGEKLAKKINGERDRQIKEAVVPRKIQDKIQENPIKRNKFQID</sequence>
<gene>
    <name evidence="1" type="ORF">LCGC14_2518260</name>
</gene>
<protein>
    <submittedName>
        <fullName evidence="1">Uncharacterized protein</fullName>
    </submittedName>
</protein>
<comment type="caution">
    <text evidence="1">The sequence shown here is derived from an EMBL/GenBank/DDBJ whole genome shotgun (WGS) entry which is preliminary data.</text>
</comment>
<evidence type="ECO:0000313" key="1">
    <source>
        <dbReference type="EMBL" id="KKL14186.1"/>
    </source>
</evidence>
<name>A0A0F9D8Q3_9ZZZZ</name>
<reference evidence="1" key="1">
    <citation type="journal article" date="2015" name="Nature">
        <title>Complex archaea that bridge the gap between prokaryotes and eukaryotes.</title>
        <authorList>
            <person name="Spang A."/>
            <person name="Saw J.H."/>
            <person name="Jorgensen S.L."/>
            <person name="Zaremba-Niedzwiedzka K."/>
            <person name="Martijn J."/>
            <person name="Lind A.E."/>
            <person name="van Eijk R."/>
            <person name="Schleper C."/>
            <person name="Guy L."/>
            <person name="Ettema T.J."/>
        </authorList>
    </citation>
    <scope>NUCLEOTIDE SEQUENCE</scope>
</reference>
<accession>A0A0F9D8Q3</accession>
<dbReference type="EMBL" id="LAZR01040558">
    <property type="protein sequence ID" value="KKL14186.1"/>
    <property type="molecule type" value="Genomic_DNA"/>
</dbReference>
<proteinExistence type="predicted"/>